<dbReference type="EMBL" id="AKCV02000025">
    <property type="protein sequence ID" value="TMS57268.1"/>
    <property type="molecule type" value="Genomic_DNA"/>
</dbReference>
<organism evidence="1 2">
    <name type="scientific">Imbroritus primus</name>
    <dbReference type="NCBI Taxonomy" id="3058603"/>
    <lineage>
        <taxon>Bacteria</taxon>
        <taxon>Pseudomonadati</taxon>
        <taxon>Pseudomonadota</taxon>
        <taxon>Betaproteobacteria</taxon>
        <taxon>Burkholderiales</taxon>
        <taxon>Burkholderiaceae</taxon>
        <taxon>Imbroritus</taxon>
    </lineage>
</organism>
<gene>
    <name evidence="1" type="ORF">MW7_015100</name>
</gene>
<keyword evidence="2" id="KW-1185">Reference proteome</keyword>
<sequence>MTDAIRKVAVVGAGAMGLGIAHAFASAGYQVAMIDANEGVADRALVKIRALMEQDVAKGRLDAAQMTATLARIQPAQKLAAVDGADLVVEAIIEDLDAKRTLLAQLEALVGPRCIIASNTSSLSITTLAAACKHPERVAGLHFFNPVNRMRLVEVIDGLKTAPQVAETLMQAARSIKKEVVRVKDTPGFLVNQVGRGFTLEAVNVVAEGAATFADVDRVMRDTAGFRMGPFELLDLIGLDVNHPATDAIYNQFYQEPRYRPALMMEMRVKGGMLGRKTGEGFYGYGEGAAQPEEAPAPAAPDVPVWVSHALPQERAAVVELLTRLGVRVEDGAAPSAQALCVVTPLGRDASRSAAAEGLDPERTVAIDTLFGLATRRTVMTTCVTAPQWRDAAHGIFAKDGVPVTVMRDSPGFIAQRIVAMIVSIGAALAQSRTASAEDIDRAVTLGLAYPHGPLGFADTLGVGRMAAVLDGLYDSFRDPRYRPNVWFARRAALGLSMKAGE</sequence>
<dbReference type="EC" id="1.1.1.35" evidence="1"/>
<accession>A0ACD3SM44</accession>
<protein>
    <submittedName>
        <fullName evidence="1">3-hydroxyacyl-CoA dehydrogenase</fullName>
        <ecNumber evidence="1">1.1.1.35</ecNumber>
    </submittedName>
</protein>
<proteinExistence type="predicted"/>
<evidence type="ECO:0000313" key="1">
    <source>
        <dbReference type="EMBL" id="TMS57268.1"/>
    </source>
</evidence>
<keyword evidence="1" id="KW-0560">Oxidoreductase</keyword>
<comment type="caution">
    <text evidence="1">The sequence shown here is derived from an EMBL/GenBank/DDBJ whole genome shotgun (WGS) entry which is preliminary data.</text>
</comment>
<evidence type="ECO:0000313" key="2">
    <source>
        <dbReference type="Proteomes" id="UP000004277"/>
    </source>
</evidence>
<reference evidence="1" key="1">
    <citation type="submission" date="2019-05" db="EMBL/GenBank/DDBJ databases">
        <title>Revised genome assembly of Burkholderiaceae (previously Ralstonia) sp. PBA.</title>
        <authorList>
            <person name="Gan H.M."/>
        </authorList>
    </citation>
    <scope>NUCLEOTIDE SEQUENCE</scope>
    <source>
        <strain evidence="1">PBA</strain>
    </source>
</reference>
<name>A0ACD3SM44_9BURK</name>
<dbReference type="Proteomes" id="UP000004277">
    <property type="component" value="Unassembled WGS sequence"/>
</dbReference>